<dbReference type="EMBL" id="CP036289">
    <property type="protein sequence ID" value="QDU77290.1"/>
    <property type="molecule type" value="Genomic_DNA"/>
</dbReference>
<evidence type="ECO:0000313" key="4">
    <source>
        <dbReference type="Proteomes" id="UP000318626"/>
    </source>
</evidence>
<feature type="domain" description="Uncharacterized protein YyaB-like PH" evidence="2">
    <location>
        <begin position="60"/>
        <end position="148"/>
    </location>
</feature>
<dbReference type="OrthoDB" id="273247at2"/>
<gene>
    <name evidence="3" type="ORF">Pan97_43570</name>
</gene>
<dbReference type="Proteomes" id="UP000318626">
    <property type="component" value="Chromosome"/>
</dbReference>
<name>A0A518CDI8_9BACT</name>
<proteinExistence type="predicted"/>
<reference evidence="4" key="1">
    <citation type="submission" date="2019-02" db="EMBL/GenBank/DDBJ databases">
        <title>Deep-cultivation of Planctomycetes and their phenomic and genomic characterization uncovers novel biology.</title>
        <authorList>
            <person name="Wiegand S."/>
            <person name="Jogler M."/>
            <person name="Boedeker C."/>
            <person name="Pinto D."/>
            <person name="Vollmers J."/>
            <person name="Rivas-Marin E."/>
            <person name="Kohn T."/>
            <person name="Peeters S.H."/>
            <person name="Heuer A."/>
            <person name="Rast P."/>
            <person name="Oberbeckmann S."/>
            <person name="Bunk B."/>
            <person name="Jeske O."/>
            <person name="Meyerdierks A."/>
            <person name="Storesund J.E."/>
            <person name="Kallscheuer N."/>
            <person name="Luecker S."/>
            <person name="Lage O.M."/>
            <person name="Pohl T."/>
            <person name="Merkel B.J."/>
            <person name="Hornburger P."/>
            <person name="Mueller R.-W."/>
            <person name="Bruemmer F."/>
            <person name="Labrenz M."/>
            <person name="Spormann A.M."/>
            <person name="Op den Camp H."/>
            <person name="Overmann J."/>
            <person name="Amann R."/>
            <person name="Jetten M.S.M."/>
            <person name="Mascher T."/>
            <person name="Medema M.H."/>
            <person name="Devos D.P."/>
            <person name="Kaster A.-K."/>
            <person name="Ovreas L."/>
            <person name="Rohde M."/>
            <person name="Galperin M.Y."/>
            <person name="Jogler C."/>
        </authorList>
    </citation>
    <scope>NUCLEOTIDE SEQUENCE [LARGE SCALE GENOMIC DNA]</scope>
    <source>
        <strain evidence="4">Pan97</strain>
    </source>
</reference>
<dbReference type="Pfam" id="PF06713">
    <property type="entry name" value="bPH_4"/>
    <property type="match status" value="1"/>
</dbReference>
<keyword evidence="1" id="KW-1133">Transmembrane helix</keyword>
<feature type="transmembrane region" description="Helical" evidence="1">
    <location>
        <begin position="12"/>
        <end position="36"/>
    </location>
</feature>
<sequence length="166" mass="18864">MNRSIYPARIDWGISLLFAGLAILSFGMGIVCFFLTPPTYIGGTLLLLTGALLQSIWMGTYYKIDEHYVRIQCGPIWWTVPLEHIFSVEKTSSVWLMMGGPHVRLALSKDGLMIRYRSHPKQKWFGLFDPSVLISPVDRDQFLEAIKSARPDLTFTPDGNLRLKES</sequence>
<keyword evidence="4" id="KW-1185">Reference proteome</keyword>
<organism evidence="3 4">
    <name type="scientific">Bremerella volcania</name>
    <dbReference type="NCBI Taxonomy" id="2527984"/>
    <lineage>
        <taxon>Bacteria</taxon>
        <taxon>Pseudomonadati</taxon>
        <taxon>Planctomycetota</taxon>
        <taxon>Planctomycetia</taxon>
        <taxon>Pirellulales</taxon>
        <taxon>Pirellulaceae</taxon>
        <taxon>Bremerella</taxon>
    </lineage>
</organism>
<evidence type="ECO:0000259" key="2">
    <source>
        <dbReference type="Pfam" id="PF06713"/>
    </source>
</evidence>
<evidence type="ECO:0000313" key="3">
    <source>
        <dbReference type="EMBL" id="QDU77290.1"/>
    </source>
</evidence>
<accession>A0A518CDI8</accession>
<dbReference type="RefSeq" id="WP_144976075.1">
    <property type="nucleotide sequence ID" value="NZ_CP036289.1"/>
</dbReference>
<dbReference type="InterPro" id="IPR009589">
    <property type="entry name" value="PH_YyaB-like"/>
</dbReference>
<keyword evidence="1" id="KW-0472">Membrane</keyword>
<feature type="transmembrane region" description="Helical" evidence="1">
    <location>
        <begin position="42"/>
        <end position="62"/>
    </location>
</feature>
<evidence type="ECO:0000256" key="1">
    <source>
        <dbReference type="SAM" id="Phobius"/>
    </source>
</evidence>
<keyword evidence="1" id="KW-0812">Transmembrane</keyword>
<dbReference type="KEGG" id="bvo:Pan97_43570"/>
<dbReference type="AlphaFoldDB" id="A0A518CDI8"/>
<dbReference type="GO" id="GO:0030153">
    <property type="term" value="P:bacteriocin immunity"/>
    <property type="evidence" value="ECO:0007669"/>
    <property type="project" value="InterPro"/>
</dbReference>
<protein>
    <recommendedName>
        <fullName evidence="2">Uncharacterized protein YyaB-like PH domain-containing protein</fullName>
    </recommendedName>
</protein>